<evidence type="ECO:0000256" key="2">
    <source>
        <dbReference type="SAM" id="MobiDB-lite"/>
    </source>
</evidence>
<protein>
    <recommendedName>
        <fullName evidence="5">Microtubule-associated protein, MAP65/Ase1/PRC1</fullName>
    </recommendedName>
</protein>
<feature type="region of interest" description="Disordered" evidence="2">
    <location>
        <begin position="475"/>
        <end position="546"/>
    </location>
</feature>
<name>A0A8T1BCZ6_9STRA</name>
<dbReference type="GO" id="GO:0008017">
    <property type="term" value="F:microtubule binding"/>
    <property type="evidence" value="ECO:0007669"/>
    <property type="project" value="InterPro"/>
</dbReference>
<organism evidence="3 4">
    <name type="scientific">Phytophthora cactorum</name>
    <dbReference type="NCBI Taxonomy" id="29920"/>
    <lineage>
        <taxon>Eukaryota</taxon>
        <taxon>Sar</taxon>
        <taxon>Stramenopiles</taxon>
        <taxon>Oomycota</taxon>
        <taxon>Peronosporomycetes</taxon>
        <taxon>Peronosporales</taxon>
        <taxon>Peronosporaceae</taxon>
        <taxon>Phytophthora</taxon>
    </lineage>
</organism>
<dbReference type="GO" id="GO:0000226">
    <property type="term" value="P:microtubule cytoskeleton organization"/>
    <property type="evidence" value="ECO:0007669"/>
    <property type="project" value="InterPro"/>
</dbReference>
<feature type="compositionally biased region" description="Basic and acidic residues" evidence="2">
    <location>
        <begin position="535"/>
        <end position="544"/>
    </location>
</feature>
<evidence type="ECO:0008006" key="5">
    <source>
        <dbReference type="Google" id="ProtNLM"/>
    </source>
</evidence>
<gene>
    <name evidence="3" type="ORF">PC117_g22307</name>
</gene>
<evidence type="ECO:0000256" key="1">
    <source>
        <dbReference type="SAM" id="Coils"/>
    </source>
</evidence>
<dbReference type="PANTHER" id="PTHR19321:SF41">
    <property type="entry name" value="FASCETTO-RELATED"/>
    <property type="match status" value="1"/>
</dbReference>
<dbReference type="GO" id="GO:0005737">
    <property type="term" value="C:cytoplasm"/>
    <property type="evidence" value="ECO:0007669"/>
    <property type="project" value="TreeGrafter"/>
</dbReference>
<evidence type="ECO:0000313" key="3">
    <source>
        <dbReference type="EMBL" id="KAG2899277.1"/>
    </source>
</evidence>
<dbReference type="EMBL" id="RCMK01001213">
    <property type="protein sequence ID" value="KAG2899277.1"/>
    <property type="molecule type" value="Genomic_DNA"/>
</dbReference>
<dbReference type="AlphaFoldDB" id="A0A8T1BCZ6"/>
<dbReference type="PANTHER" id="PTHR19321">
    <property type="entry name" value="PROTEIN REGULATOR OF CYTOKINESIS 1 PRC1-RELATED"/>
    <property type="match status" value="1"/>
</dbReference>
<feature type="compositionally biased region" description="Polar residues" evidence="2">
    <location>
        <begin position="486"/>
        <end position="497"/>
    </location>
</feature>
<dbReference type="VEuPathDB" id="FungiDB:PC110_g13698"/>
<feature type="coiled-coil region" evidence="1">
    <location>
        <begin position="92"/>
        <end position="126"/>
    </location>
</feature>
<proteinExistence type="predicted"/>
<dbReference type="GO" id="GO:0005819">
    <property type="term" value="C:spindle"/>
    <property type="evidence" value="ECO:0007669"/>
    <property type="project" value="TreeGrafter"/>
</dbReference>
<sequence length="560" mass="65500">MNCAREQWRPIRSKGARDQPNTRSEISGYVDTIWCQHEHSLFPLAEESWRRAAIQAPVVVDALEQLTELWQAFGLNEDEQVQQQKLLVATIKKSCQNRVANWRKEVERATTRVVKLEREIQTIKAQFQGNESAGWCIQSLDQLCGGALRDRLAALEMEFKFLDSVRTSRLAEISKLRDHLSLMDKKLDTTSALPSDASILSEDYKTTLQEMVKSKSREVHTRRAALLEAVSECVQLARELQVDPDRTFAPDINERLKKRDLSVEMLQKISQRTVELRELKVNRELRLAEMLGQIHELWNELQISEEERERFRTTVHGAGKAALASCEAELTRLQRHHKRFAATAVQVSKLRDAITEHWDLLGYSPDQRKYFATMMTTPDSELSYKIFRAHEKALERLKRQATGMRELTSYVAKREEILQARAEHGVPNERTRLRIERELPKYSTILLNRIAKWENETSVVFRWKGERYLDKIHSDDRTDDKKRKTAQTQHTQNSLANSKGFDNRRRIQHTNRHSIEERPPPRIPGMEEQLRRRRSDPLAPERPRWRNFIRSTFSRRDLAS</sequence>
<keyword evidence="1" id="KW-0175">Coiled coil</keyword>
<dbReference type="InterPro" id="IPR007145">
    <property type="entry name" value="MAP65_Ase1_PRC1"/>
</dbReference>
<dbReference type="Gene3D" id="1.20.58.1520">
    <property type="match status" value="1"/>
</dbReference>
<accession>A0A8T1BCZ6</accession>
<dbReference type="Proteomes" id="UP000736787">
    <property type="component" value="Unassembled WGS sequence"/>
</dbReference>
<dbReference type="Pfam" id="PF03999">
    <property type="entry name" value="MAP65_ASE1"/>
    <property type="match status" value="1"/>
</dbReference>
<reference evidence="3" key="1">
    <citation type="submission" date="2018-10" db="EMBL/GenBank/DDBJ databases">
        <title>Effector identification in a new, highly contiguous assembly of the strawberry crown rot pathogen Phytophthora cactorum.</title>
        <authorList>
            <person name="Armitage A.D."/>
            <person name="Nellist C.F."/>
            <person name="Bates H."/>
            <person name="Vickerstaff R.J."/>
            <person name="Harrison R.J."/>
        </authorList>
    </citation>
    <scope>NUCLEOTIDE SEQUENCE</scope>
    <source>
        <strain evidence="3">4040</strain>
    </source>
</reference>
<comment type="caution">
    <text evidence="3">The sequence shown here is derived from an EMBL/GenBank/DDBJ whole genome shotgun (WGS) entry which is preliminary data.</text>
</comment>
<feature type="region of interest" description="Disordered" evidence="2">
    <location>
        <begin position="1"/>
        <end position="23"/>
    </location>
</feature>
<evidence type="ECO:0000313" key="4">
    <source>
        <dbReference type="Proteomes" id="UP000736787"/>
    </source>
</evidence>